<dbReference type="RefSeq" id="WP_420904880.1">
    <property type="nucleotide sequence ID" value="NZ_BAAFGK010000004.1"/>
</dbReference>
<proteinExistence type="predicted"/>
<name>A0ABQ0C8G0_9PROT</name>
<reference evidence="1 2" key="2">
    <citation type="submission" date="2024-09" db="EMBL/GenBank/DDBJ databases">
        <title>Draft genome sequence of Candidatus Magnetaquicoccaceae bacterium FCR-1.</title>
        <authorList>
            <person name="Shimoshige H."/>
            <person name="Shimamura S."/>
            <person name="Taoka A."/>
            <person name="Kobayashi H."/>
            <person name="Maekawa T."/>
        </authorList>
    </citation>
    <scope>NUCLEOTIDE SEQUENCE [LARGE SCALE GENOMIC DNA]</scope>
    <source>
        <strain evidence="1 2">FCR-1</strain>
    </source>
</reference>
<gene>
    <name evidence="1" type="ORF">SIID45300_01498</name>
</gene>
<dbReference type="Proteomes" id="UP001628193">
    <property type="component" value="Unassembled WGS sequence"/>
</dbReference>
<accession>A0ABQ0C8G0</accession>
<organism evidence="1 2">
    <name type="scientific">Candidatus Magnetaquiglobus chichijimensis</name>
    <dbReference type="NCBI Taxonomy" id="3141448"/>
    <lineage>
        <taxon>Bacteria</taxon>
        <taxon>Pseudomonadati</taxon>
        <taxon>Pseudomonadota</taxon>
        <taxon>Magnetococcia</taxon>
        <taxon>Magnetococcales</taxon>
        <taxon>Candidatus Magnetaquicoccaceae</taxon>
        <taxon>Candidatus Magnetaquiglobus</taxon>
    </lineage>
</organism>
<evidence type="ECO:0000313" key="2">
    <source>
        <dbReference type="Proteomes" id="UP001628193"/>
    </source>
</evidence>
<dbReference type="EMBL" id="BAAFGK010000004">
    <property type="protein sequence ID" value="GAB0057175.1"/>
    <property type="molecule type" value="Genomic_DNA"/>
</dbReference>
<reference evidence="1 2" key="1">
    <citation type="submission" date="2024-05" db="EMBL/GenBank/DDBJ databases">
        <authorList>
            <consortium name="Candidatus Magnetaquicoccaceae bacterium FCR-1 genome sequencing consortium"/>
            <person name="Shimoshige H."/>
            <person name="Shimamura S."/>
            <person name="Taoka A."/>
            <person name="Kobayashi H."/>
            <person name="Maekawa T."/>
        </authorList>
    </citation>
    <scope>NUCLEOTIDE SEQUENCE [LARGE SCALE GENOMIC DNA]</scope>
    <source>
        <strain evidence="1 2">FCR-1</strain>
    </source>
</reference>
<keyword evidence="2" id="KW-1185">Reference proteome</keyword>
<comment type="caution">
    <text evidence="1">The sequence shown here is derived from an EMBL/GenBank/DDBJ whole genome shotgun (WGS) entry which is preliminary data.</text>
</comment>
<sequence length="54" mass="6211">MFKFFVVLAIFGGIVYYTMRKRNIYISLSPSGQDALLGTARRIWLLMLRKIGLA</sequence>
<evidence type="ECO:0000313" key="1">
    <source>
        <dbReference type="EMBL" id="GAB0057175.1"/>
    </source>
</evidence>
<protein>
    <submittedName>
        <fullName evidence="1">Uncharacterized protein</fullName>
    </submittedName>
</protein>